<evidence type="ECO:0008006" key="3">
    <source>
        <dbReference type="Google" id="ProtNLM"/>
    </source>
</evidence>
<dbReference type="InterPro" id="IPR023214">
    <property type="entry name" value="HAD_sf"/>
</dbReference>
<gene>
    <name evidence="1" type="ORF">HYG87_01530</name>
</gene>
<dbReference type="Gene3D" id="1.10.3870.10">
    <property type="entry name" value="AF1437-like domain superfamily"/>
    <property type="match status" value="1"/>
</dbReference>
<reference evidence="1" key="1">
    <citation type="submission" date="2020-07" db="EMBL/GenBank/DDBJ databases">
        <title>Methanobacterium. sp. MethCan genome.</title>
        <authorList>
            <person name="Postec A."/>
            <person name="Quemeneur M."/>
        </authorList>
    </citation>
    <scope>NUCLEOTIDE SEQUENCE</scope>
    <source>
        <strain evidence="1">MethCAN</strain>
    </source>
</reference>
<dbReference type="GeneID" id="64819404"/>
<keyword evidence="2" id="KW-1185">Reference proteome</keyword>
<dbReference type="Gene3D" id="3.40.50.1000">
    <property type="entry name" value="HAD superfamily/HAD-like"/>
    <property type="match status" value="1"/>
</dbReference>
<dbReference type="PIRSF" id="PIRSF019370">
    <property type="entry name" value="EhaR"/>
    <property type="match status" value="1"/>
</dbReference>
<organism evidence="1 2">
    <name type="scientific">Methanobacterium alkalithermotolerans</name>
    <dbReference type="NCBI Taxonomy" id="2731220"/>
    <lineage>
        <taxon>Archaea</taxon>
        <taxon>Methanobacteriati</taxon>
        <taxon>Methanobacteriota</taxon>
        <taxon>Methanomada group</taxon>
        <taxon>Methanobacteria</taxon>
        <taxon>Methanobacteriales</taxon>
        <taxon>Methanobacteriaceae</taxon>
        <taxon>Methanobacterium</taxon>
    </lineage>
</organism>
<dbReference type="SUPFAM" id="SSF56784">
    <property type="entry name" value="HAD-like"/>
    <property type="match status" value="1"/>
</dbReference>
<proteinExistence type="predicted"/>
<dbReference type="KEGG" id="meme:HYG87_01530"/>
<name>A0A8T8K291_9EURY</name>
<dbReference type="InterPro" id="IPR024196">
    <property type="entry name" value="NiFe_hyd_3_EhaR"/>
</dbReference>
<accession>A0A8T8K291</accession>
<dbReference type="Proteomes" id="UP000681041">
    <property type="component" value="Chromosome"/>
</dbReference>
<dbReference type="OrthoDB" id="359083at2157"/>
<protein>
    <recommendedName>
        <fullName evidence="3">Energy-converting hydrogenase A, subunit R</fullName>
    </recommendedName>
</protein>
<evidence type="ECO:0000313" key="1">
    <source>
        <dbReference type="EMBL" id="QUH22538.1"/>
    </source>
</evidence>
<dbReference type="RefSeq" id="WP_211533482.1">
    <property type="nucleotide sequence ID" value="NZ_CP058560.1"/>
</dbReference>
<sequence length="342" mass="38519">MVNKLFISDCEGPLSLNDNAFELSGHFIPQGEEFFTRVSQYDDFLVEEIKRKDYHAGDTLKLIAPFLKAYGATNQKIIDFSKENVSLLPGAGSTLQLVKSMLPSYIVSTSYQQYINALCQVTDFSYENTYSTTLDLEKINIQNEIESLKQFKEDIVNGADFKSMDEIFFKKLPSMESGKLIDAVITVGGEGKKLAVQDILKKNQTLDFMYVGDSITDVEPLRFARENDSLAVAFNGNEYAIREANIAVISPHSIVTSLLVDLYYKFSAEYVFQFVDAYAANPQRALANFRVSIPLLEEFETVFKNKDLPLLELISGDNQQDLIKMSREYRKKVRGEAIGGLG</sequence>
<evidence type="ECO:0000313" key="2">
    <source>
        <dbReference type="Proteomes" id="UP000681041"/>
    </source>
</evidence>
<dbReference type="InterPro" id="IPR036412">
    <property type="entry name" value="HAD-like_sf"/>
</dbReference>
<dbReference type="EMBL" id="CP058560">
    <property type="protein sequence ID" value="QUH22538.1"/>
    <property type="molecule type" value="Genomic_DNA"/>
</dbReference>
<dbReference type="AlphaFoldDB" id="A0A8T8K291"/>